<proteinExistence type="predicted"/>
<name>A0A922L047_DERFA</name>
<reference evidence="2" key="1">
    <citation type="submission" date="2013-05" db="EMBL/GenBank/DDBJ databases">
        <authorList>
            <person name="Yim A.K.Y."/>
            <person name="Chan T.F."/>
            <person name="Ji K.M."/>
            <person name="Liu X.Y."/>
            <person name="Zhou J.W."/>
            <person name="Li R.Q."/>
            <person name="Yang K.Y."/>
            <person name="Li J."/>
            <person name="Li M."/>
            <person name="Law P.T.W."/>
            <person name="Wu Y.L."/>
            <person name="Cai Z.L."/>
            <person name="Qin H."/>
            <person name="Bao Y."/>
            <person name="Leung R.K.K."/>
            <person name="Ng P.K.S."/>
            <person name="Zou J."/>
            <person name="Zhong X.J."/>
            <person name="Ran P.X."/>
            <person name="Zhong N.S."/>
            <person name="Liu Z.G."/>
            <person name="Tsui S.K.W."/>
        </authorList>
    </citation>
    <scope>NUCLEOTIDE SEQUENCE</scope>
    <source>
        <strain evidence="2">Derf</strain>
        <tissue evidence="2">Whole organism</tissue>
    </source>
</reference>
<evidence type="ECO:0000313" key="3">
    <source>
        <dbReference type="Proteomes" id="UP000790347"/>
    </source>
</evidence>
<dbReference type="AlphaFoldDB" id="A0A922L047"/>
<evidence type="ECO:0000313" key="2">
    <source>
        <dbReference type="EMBL" id="KAH9506483.1"/>
    </source>
</evidence>
<reference evidence="2" key="2">
    <citation type="journal article" date="2022" name="Res Sq">
        <title>Comparative Genomics Reveals Insights into the Divergent Evolution of Astigmatic Mites and Household Pest Adaptations.</title>
        <authorList>
            <person name="Xiong Q."/>
            <person name="Wan A.T.-Y."/>
            <person name="Liu X.-Y."/>
            <person name="Fung C.S.-H."/>
            <person name="Xiao X."/>
            <person name="Malainual N."/>
            <person name="Hou J."/>
            <person name="Wang L."/>
            <person name="Wang M."/>
            <person name="Yang K."/>
            <person name="Cui Y."/>
            <person name="Leung E."/>
            <person name="Nong W."/>
            <person name="Shin S.-K."/>
            <person name="Au S."/>
            <person name="Jeong K.Y."/>
            <person name="Chew F.T."/>
            <person name="Hui J."/>
            <person name="Leung T.F."/>
            <person name="Tungtrongchitr A."/>
            <person name="Zhong N."/>
            <person name="Liu Z."/>
            <person name="Tsui S."/>
        </authorList>
    </citation>
    <scope>NUCLEOTIDE SEQUENCE</scope>
    <source>
        <strain evidence="2">Derf</strain>
        <tissue evidence="2">Whole organism</tissue>
    </source>
</reference>
<evidence type="ECO:0000256" key="1">
    <source>
        <dbReference type="SAM" id="MobiDB-lite"/>
    </source>
</evidence>
<sequence>MIAGLENSEATASPFDEGRKWPPCDRTFLSIDRNSMALKGKDDRRSLCISPPSPLSLVGSMSL</sequence>
<dbReference type="Proteomes" id="UP000790347">
    <property type="component" value="Unassembled WGS sequence"/>
</dbReference>
<feature type="region of interest" description="Disordered" evidence="1">
    <location>
        <begin position="1"/>
        <end position="23"/>
    </location>
</feature>
<accession>A0A922L047</accession>
<gene>
    <name evidence="2" type="ORF">DERF_011213</name>
</gene>
<protein>
    <submittedName>
        <fullName evidence="2">Uncharacterized protein</fullName>
    </submittedName>
</protein>
<comment type="caution">
    <text evidence="2">The sequence shown here is derived from an EMBL/GenBank/DDBJ whole genome shotgun (WGS) entry which is preliminary data.</text>
</comment>
<dbReference type="EMBL" id="ASGP02000005">
    <property type="protein sequence ID" value="KAH9506483.1"/>
    <property type="molecule type" value="Genomic_DNA"/>
</dbReference>
<keyword evidence="3" id="KW-1185">Reference proteome</keyword>
<organism evidence="2 3">
    <name type="scientific">Dermatophagoides farinae</name>
    <name type="common">American house dust mite</name>
    <dbReference type="NCBI Taxonomy" id="6954"/>
    <lineage>
        <taxon>Eukaryota</taxon>
        <taxon>Metazoa</taxon>
        <taxon>Ecdysozoa</taxon>
        <taxon>Arthropoda</taxon>
        <taxon>Chelicerata</taxon>
        <taxon>Arachnida</taxon>
        <taxon>Acari</taxon>
        <taxon>Acariformes</taxon>
        <taxon>Sarcoptiformes</taxon>
        <taxon>Astigmata</taxon>
        <taxon>Psoroptidia</taxon>
        <taxon>Analgoidea</taxon>
        <taxon>Pyroglyphidae</taxon>
        <taxon>Dermatophagoidinae</taxon>
        <taxon>Dermatophagoides</taxon>
    </lineage>
</organism>